<proteinExistence type="predicted"/>
<dbReference type="SUPFAM" id="SSF53850">
    <property type="entry name" value="Periplasmic binding protein-like II"/>
    <property type="match status" value="1"/>
</dbReference>
<evidence type="ECO:0008006" key="2">
    <source>
        <dbReference type="Google" id="ProtNLM"/>
    </source>
</evidence>
<dbReference type="AlphaFoldDB" id="A0A381PP23"/>
<gene>
    <name evidence="1" type="ORF">METZ01_LOCUS20057</name>
</gene>
<dbReference type="Pfam" id="PF16868">
    <property type="entry name" value="NMT1_3"/>
    <property type="match status" value="1"/>
</dbReference>
<dbReference type="NCBIfam" id="TIGR02122">
    <property type="entry name" value="TRAP_TAXI"/>
    <property type="match status" value="1"/>
</dbReference>
<dbReference type="InterPro" id="IPR011852">
    <property type="entry name" value="TRAP_TAXI"/>
</dbReference>
<dbReference type="PANTHER" id="PTHR42941:SF1">
    <property type="entry name" value="SLL1037 PROTEIN"/>
    <property type="match status" value="1"/>
</dbReference>
<dbReference type="Gene3D" id="3.40.190.10">
    <property type="entry name" value="Periplasmic binding protein-like II"/>
    <property type="match status" value="2"/>
</dbReference>
<reference evidence="1" key="1">
    <citation type="submission" date="2018-05" db="EMBL/GenBank/DDBJ databases">
        <authorList>
            <person name="Lanie J.A."/>
            <person name="Ng W.-L."/>
            <person name="Kazmierczak K.M."/>
            <person name="Andrzejewski T.M."/>
            <person name="Davidsen T.M."/>
            <person name="Wayne K.J."/>
            <person name="Tettelin H."/>
            <person name="Glass J.I."/>
            <person name="Rusch D."/>
            <person name="Podicherti R."/>
            <person name="Tsui H.-C.T."/>
            <person name="Winkler M.E."/>
        </authorList>
    </citation>
    <scope>NUCLEOTIDE SEQUENCE</scope>
</reference>
<sequence>MRRTYVLTTGTTGGTFYPVGVALSTLVSAQEEAGFSLTAISSAGSMENIKLLRDNQAQFGLILAIFAAWAYDGEGPIRNPQRNIRSISAMWPNVEHFVLRSDLVTNGTVSDLANLRGERYSIGMRNSGAEQTGIYIFDALGIDYNEDLSIAYMGYGPSANALQDGNIVGMNVPAGPPVTAITRAYALLGERMTILNFSEEEINAVNAQFPLWDLYQMNPGTYPLQEKPITTAYSPNVFVVRDDVSEDIVYNLTKLLWDNLATLQEIHSATKAMTLEEALKGIPVPLHPGALRYYQEQGVSIPEHLLGNNGNR</sequence>
<protein>
    <recommendedName>
        <fullName evidence="2">C4-dicarboxylate ABC transporter substrate-binding protein</fullName>
    </recommendedName>
</protein>
<organism evidence="1">
    <name type="scientific">marine metagenome</name>
    <dbReference type="NCBI Taxonomy" id="408172"/>
    <lineage>
        <taxon>unclassified sequences</taxon>
        <taxon>metagenomes</taxon>
        <taxon>ecological metagenomes</taxon>
    </lineage>
</organism>
<dbReference type="EMBL" id="UINC01001005">
    <property type="protein sequence ID" value="SUZ67203.1"/>
    <property type="molecule type" value="Genomic_DNA"/>
</dbReference>
<dbReference type="PANTHER" id="PTHR42941">
    <property type="entry name" value="SLL1037 PROTEIN"/>
    <property type="match status" value="1"/>
</dbReference>
<accession>A0A381PP23</accession>
<dbReference type="CDD" id="cd13520">
    <property type="entry name" value="PBP2_TAXI_TRAP"/>
    <property type="match status" value="1"/>
</dbReference>
<name>A0A381PP23_9ZZZZ</name>
<evidence type="ECO:0000313" key="1">
    <source>
        <dbReference type="EMBL" id="SUZ67203.1"/>
    </source>
</evidence>